<dbReference type="Proteomes" id="UP000008820">
    <property type="component" value="Chromosome 3"/>
</dbReference>
<dbReference type="GO" id="GO:0019731">
    <property type="term" value="P:antibacterial humoral response"/>
    <property type="evidence" value="ECO:0007669"/>
    <property type="project" value="InterPro"/>
</dbReference>
<keyword evidence="4 9" id="KW-0929">Antimicrobial</keyword>
<dbReference type="PANTHER" id="PTHR38329:SF1">
    <property type="entry name" value="CECROPIN-A1-RELATED"/>
    <property type="match status" value="1"/>
</dbReference>
<keyword evidence="8 9" id="KW-0044">Antibiotic</keyword>
<keyword evidence="7 9" id="KW-0391">Immunity</keyword>
<keyword evidence="5 9" id="KW-0399">Innate immunity</keyword>
<evidence type="ECO:0000256" key="1">
    <source>
        <dbReference type="ARBA" id="ARBA00004613"/>
    </source>
</evidence>
<dbReference type="PANTHER" id="PTHR38329">
    <property type="entry name" value="CECROPIN-A1-RELATED"/>
    <property type="match status" value="1"/>
</dbReference>
<protein>
    <submittedName>
        <fullName evidence="11">Uncharacterized protein</fullName>
    </submittedName>
</protein>
<evidence type="ECO:0000256" key="10">
    <source>
        <dbReference type="SAM" id="SignalP"/>
    </source>
</evidence>
<dbReference type="EnsemblMetazoa" id="AAEL029105-RA">
    <property type="protein sequence ID" value="AAEL029105-PA"/>
    <property type="gene ID" value="AAEL029105"/>
</dbReference>
<comment type="subcellular location">
    <subcellularLocation>
        <location evidence="1 9">Secreted</location>
    </subcellularLocation>
</comment>
<keyword evidence="12" id="KW-1185">Reference proteome</keyword>
<dbReference type="Pfam" id="PF00272">
    <property type="entry name" value="Cecropin"/>
    <property type="match status" value="1"/>
</dbReference>
<dbReference type="GO" id="GO:0050830">
    <property type="term" value="P:defense response to Gram-positive bacterium"/>
    <property type="evidence" value="ECO:0007669"/>
    <property type="project" value="UniProtKB-ARBA"/>
</dbReference>
<name>A0A903VUJ0_AEDAE</name>
<keyword evidence="6 10" id="KW-0732">Signal</keyword>
<dbReference type="InterPro" id="IPR000875">
    <property type="entry name" value="CecC-like"/>
</dbReference>
<reference evidence="11 12" key="1">
    <citation type="submission" date="2017-06" db="EMBL/GenBank/DDBJ databases">
        <title>Aedes aegypti genome working group (AGWG) sequencing and assembly.</title>
        <authorList>
            <consortium name="Aedes aegypti Genome Working Group (AGWG)"/>
            <person name="Matthews B.J."/>
        </authorList>
    </citation>
    <scope>NUCLEOTIDE SEQUENCE [LARGE SCALE GENOMIC DNA]</scope>
    <source>
        <strain evidence="11 12">LVP_AGWG</strain>
    </source>
</reference>
<reference evidence="11" key="2">
    <citation type="submission" date="2022-10" db="UniProtKB">
        <authorList>
            <consortium name="EnsemblMetazoa"/>
        </authorList>
    </citation>
    <scope>IDENTIFICATION</scope>
    <source>
        <strain evidence="11">LVP_AGWG</strain>
    </source>
</reference>
<feature type="chain" id="PRO_5037862323" evidence="10">
    <location>
        <begin position="24"/>
        <end position="67"/>
    </location>
</feature>
<evidence type="ECO:0000256" key="8">
    <source>
        <dbReference type="ARBA" id="ARBA00023022"/>
    </source>
</evidence>
<evidence type="ECO:0000313" key="11">
    <source>
        <dbReference type="EnsemblMetazoa" id="AAEL029105-PA"/>
    </source>
</evidence>
<evidence type="ECO:0000256" key="5">
    <source>
        <dbReference type="ARBA" id="ARBA00022588"/>
    </source>
</evidence>
<evidence type="ECO:0000256" key="4">
    <source>
        <dbReference type="ARBA" id="ARBA00022529"/>
    </source>
</evidence>
<proteinExistence type="inferred from homology"/>
<dbReference type="AlphaFoldDB" id="A0A903VUJ0"/>
<dbReference type="GO" id="GO:0050829">
    <property type="term" value="P:defense response to Gram-negative bacterium"/>
    <property type="evidence" value="ECO:0007669"/>
    <property type="project" value="TreeGrafter"/>
</dbReference>
<keyword evidence="3" id="KW-0964">Secreted</keyword>
<evidence type="ECO:0000256" key="6">
    <source>
        <dbReference type="ARBA" id="ARBA00022729"/>
    </source>
</evidence>
<evidence type="ECO:0000256" key="7">
    <source>
        <dbReference type="ARBA" id="ARBA00022859"/>
    </source>
</evidence>
<comment type="similarity">
    <text evidence="2 9">Belongs to the cecropin family.</text>
</comment>
<dbReference type="GO" id="GO:0005615">
    <property type="term" value="C:extracellular space"/>
    <property type="evidence" value="ECO:0007669"/>
    <property type="project" value="TreeGrafter"/>
</dbReference>
<evidence type="ECO:0000256" key="3">
    <source>
        <dbReference type="ARBA" id="ARBA00022525"/>
    </source>
</evidence>
<sequence length="67" mass="7578">MNFKRLFVFVIFAVLVLTDQTEAGKLKKLGKKIEKAGKNVVHAVDKVIPTVLGLQQIRENENNKDKN</sequence>
<accession>A0A903VUJ0</accession>
<organism evidence="11 12">
    <name type="scientific">Aedes aegypti</name>
    <name type="common">Yellowfever mosquito</name>
    <name type="synonym">Culex aegypti</name>
    <dbReference type="NCBI Taxonomy" id="7159"/>
    <lineage>
        <taxon>Eukaryota</taxon>
        <taxon>Metazoa</taxon>
        <taxon>Ecdysozoa</taxon>
        <taxon>Arthropoda</taxon>
        <taxon>Hexapoda</taxon>
        <taxon>Insecta</taxon>
        <taxon>Pterygota</taxon>
        <taxon>Neoptera</taxon>
        <taxon>Endopterygota</taxon>
        <taxon>Diptera</taxon>
        <taxon>Nematocera</taxon>
        <taxon>Culicoidea</taxon>
        <taxon>Culicidae</taxon>
        <taxon>Culicinae</taxon>
        <taxon>Aedini</taxon>
        <taxon>Aedes</taxon>
        <taxon>Stegomyia</taxon>
    </lineage>
</organism>
<feature type="signal peptide" evidence="10">
    <location>
        <begin position="1"/>
        <end position="23"/>
    </location>
</feature>
<evidence type="ECO:0000256" key="2">
    <source>
        <dbReference type="ARBA" id="ARBA00010680"/>
    </source>
</evidence>
<dbReference type="GO" id="GO:0045087">
    <property type="term" value="P:innate immune response"/>
    <property type="evidence" value="ECO:0007669"/>
    <property type="project" value="UniProtKB-KW"/>
</dbReference>
<evidence type="ECO:0000256" key="9">
    <source>
        <dbReference type="RuleBase" id="RU003948"/>
    </source>
</evidence>
<evidence type="ECO:0000313" key="12">
    <source>
        <dbReference type="Proteomes" id="UP000008820"/>
    </source>
</evidence>
<dbReference type="InterPro" id="IPR020400">
    <property type="entry name" value="CecC/Srx/CECD"/>
</dbReference>